<comment type="caution">
    <text evidence="1">The sequence shown here is derived from an EMBL/GenBank/DDBJ whole genome shotgun (WGS) entry which is preliminary data.</text>
</comment>
<sequence length="73" mass="8522">MGWCDEVDDVDKTQIYGVFPYAAPEVLRRKPYTQTVDIYSFALDICRGIRPEINDIEIPKSYIDLMKKCWSSN</sequence>
<dbReference type="EMBL" id="BLAL01000037">
    <property type="protein sequence ID" value="GES78421.1"/>
    <property type="molecule type" value="Genomic_DNA"/>
</dbReference>
<keyword evidence="1" id="KW-0418">Kinase</keyword>
<dbReference type="Gene3D" id="1.10.510.10">
    <property type="entry name" value="Transferase(Phosphotransferase) domain 1"/>
    <property type="match status" value="1"/>
</dbReference>
<evidence type="ECO:0000313" key="2">
    <source>
        <dbReference type="Proteomes" id="UP000615446"/>
    </source>
</evidence>
<reference evidence="1" key="1">
    <citation type="submission" date="2019-10" db="EMBL/GenBank/DDBJ databases">
        <title>Conservation and host-specific expression of non-tandemly repeated heterogenous ribosome RNA gene in arbuscular mycorrhizal fungi.</title>
        <authorList>
            <person name="Maeda T."/>
            <person name="Kobayashi Y."/>
            <person name="Nakagawa T."/>
            <person name="Ezawa T."/>
            <person name="Yamaguchi K."/>
            <person name="Bino T."/>
            <person name="Nishimoto Y."/>
            <person name="Shigenobu S."/>
            <person name="Kawaguchi M."/>
        </authorList>
    </citation>
    <scope>NUCLEOTIDE SEQUENCE</scope>
    <source>
        <strain evidence="1">HR1</strain>
    </source>
</reference>
<dbReference type="InterPro" id="IPR011009">
    <property type="entry name" value="Kinase-like_dom_sf"/>
</dbReference>
<proteinExistence type="predicted"/>
<name>A0A8H3L413_9GLOM</name>
<dbReference type="OrthoDB" id="3205772at2759"/>
<evidence type="ECO:0000313" key="1">
    <source>
        <dbReference type="EMBL" id="GES78421.1"/>
    </source>
</evidence>
<dbReference type="GO" id="GO:0016301">
    <property type="term" value="F:kinase activity"/>
    <property type="evidence" value="ECO:0007669"/>
    <property type="project" value="UniProtKB-KW"/>
</dbReference>
<protein>
    <submittedName>
        <fullName evidence="1">Kinase-like domain-containing protein</fullName>
    </submittedName>
</protein>
<accession>A0A8H3L413</accession>
<organism evidence="1 2">
    <name type="scientific">Rhizophagus clarus</name>
    <dbReference type="NCBI Taxonomy" id="94130"/>
    <lineage>
        <taxon>Eukaryota</taxon>
        <taxon>Fungi</taxon>
        <taxon>Fungi incertae sedis</taxon>
        <taxon>Mucoromycota</taxon>
        <taxon>Glomeromycotina</taxon>
        <taxon>Glomeromycetes</taxon>
        <taxon>Glomerales</taxon>
        <taxon>Glomeraceae</taxon>
        <taxon>Rhizophagus</taxon>
    </lineage>
</organism>
<dbReference type="SUPFAM" id="SSF56112">
    <property type="entry name" value="Protein kinase-like (PK-like)"/>
    <property type="match status" value="1"/>
</dbReference>
<dbReference type="Proteomes" id="UP000615446">
    <property type="component" value="Unassembled WGS sequence"/>
</dbReference>
<dbReference type="AlphaFoldDB" id="A0A8H3L413"/>
<gene>
    <name evidence="1" type="ORF">RCL2_000572500</name>
</gene>
<keyword evidence="1" id="KW-0808">Transferase</keyword>